<keyword evidence="4" id="KW-0067">ATP-binding</keyword>
<keyword evidence="3" id="KW-0547">Nucleotide-binding</keyword>
<sequence>MAGKRLIDAAKLFSAGTNVAKQHVSLRRQQWEVYSQTSTLAKAVKNQTDRVTVTAAAAIELAKRFNESTPTWQQQQQETQARGRGAGQSRQGAESADTVREGVYAATASADTVAPETSQQVKERVQAIKPTLEAAKDQVLGSEAGKDDGTLSSQRKRELQRQAESQIPSQTADAQPPTARAGGEDTFSDRPESSSLELSSLPRTKLPRHVDGPVVNGQPEEAFPEPQPVQQPEPESTPHAVNTDVYSSPKVSQMLGQAGQGTKNPYAGRQKAAPKPLPEMVAAQERWQNERSSSADSGSPPHGGDIETGNLAAAIAQEAQTTTGDDVAAHSPGVPYEMRESRVPSSRFGRLWQYGGLATSMAFGAMGESFRRIGGAATTGSLMLSEGNMNRLVAKLSRMRGAALKLGQMISFQDSKVLPPAINTVLQRVQDSADYMPPSQRDQVLVQNLGQNWRDLFSNFEEKPFAAASIGQVHKATLASNGKDVAVKVQYPGVRNSIDSDLNNLSLLLTASRLLPNGLFLDKTIANAREELGWECDYDREAKACIRFRELLNDESDVFAVPQVYTEASGQDVLTAEFMTGTAVTKIKNLTQADRDWVGTQILRLCLRELMEWRFMQTDPNWTNFLYNRQTQKLELLDFGASRDFPDKFVEPYVSLLIAASRGDRDACRDLSIELGYLTGQESKAMLKAHVDSIMTLAEPFVETAPEVYDFEDQTITDRVRTNIGLMLNERLAPPPEETYSLHRKLSGAFLLCARLKSKVRARDMFSNAVQVWEGRARKVERPN</sequence>
<dbReference type="InterPro" id="IPR011009">
    <property type="entry name" value="Kinase-like_dom_sf"/>
</dbReference>
<feature type="domain" description="ABC1 atypical kinase-like" evidence="6">
    <location>
        <begin position="428"/>
        <end position="670"/>
    </location>
</feature>
<evidence type="ECO:0000313" key="7">
    <source>
        <dbReference type="EMBL" id="TKA28867.1"/>
    </source>
</evidence>
<dbReference type="GO" id="GO:0005524">
    <property type="term" value="F:ATP binding"/>
    <property type="evidence" value="ECO:0007669"/>
    <property type="project" value="UniProtKB-KW"/>
</dbReference>
<accession>A0A4U0U217</accession>
<feature type="compositionally biased region" description="Polar residues" evidence="5">
    <location>
        <begin position="162"/>
        <end position="173"/>
    </location>
</feature>
<dbReference type="GO" id="GO:0016740">
    <property type="term" value="F:transferase activity"/>
    <property type="evidence" value="ECO:0007669"/>
    <property type="project" value="UniProtKB-KW"/>
</dbReference>
<dbReference type="PANTHER" id="PTHR43851:SF3">
    <property type="entry name" value="COENZYME Q8"/>
    <property type="match status" value="1"/>
</dbReference>
<keyword evidence="2" id="KW-0808">Transferase</keyword>
<feature type="compositionally biased region" description="Basic and acidic residues" evidence="5">
    <location>
        <begin position="144"/>
        <end position="161"/>
    </location>
</feature>
<evidence type="ECO:0000256" key="5">
    <source>
        <dbReference type="SAM" id="MobiDB-lite"/>
    </source>
</evidence>
<dbReference type="PANTHER" id="PTHR43851">
    <property type="match status" value="1"/>
</dbReference>
<dbReference type="OrthoDB" id="201153at2759"/>
<dbReference type="AlphaFoldDB" id="A0A4U0U217"/>
<feature type="region of interest" description="Disordered" evidence="5">
    <location>
        <begin position="321"/>
        <end position="341"/>
    </location>
</feature>
<evidence type="ECO:0000313" key="8">
    <source>
        <dbReference type="Proteomes" id="UP000308549"/>
    </source>
</evidence>
<dbReference type="GO" id="GO:0006744">
    <property type="term" value="P:ubiquinone biosynthetic process"/>
    <property type="evidence" value="ECO:0007669"/>
    <property type="project" value="TreeGrafter"/>
</dbReference>
<feature type="region of interest" description="Disordered" evidence="5">
    <location>
        <begin position="67"/>
        <end position="98"/>
    </location>
</feature>
<dbReference type="CDD" id="cd13970">
    <property type="entry name" value="ABC1_ADCK3"/>
    <property type="match status" value="1"/>
</dbReference>
<keyword evidence="8" id="KW-1185">Reference proteome</keyword>
<protein>
    <recommendedName>
        <fullName evidence="6">ABC1 atypical kinase-like domain-containing protein</fullName>
    </recommendedName>
</protein>
<comment type="similarity">
    <text evidence="1">Belongs to the protein kinase superfamily. ADCK protein kinase family.</text>
</comment>
<comment type="caution">
    <text evidence="7">The sequence shown here is derived from an EMBL/GenBank/DDBJ whole genome shotgun (WGS) entry which is preliminary data.</text>
</comment>
<dbReference type="Pfam" id="PF03109">
    <property type="entry name" value="ABC1"/>
    <property type="match status" value="1"/>
</dbReference>
<dbReference type="EMBL" id="NAJL01000016">
    <property type="protein sequence ID" value="TKA28867.1"/>
    <property type="molecule type" value="Genomic_DNA"/>
</dbReference>
<evidence type="ECO:0000259" key="6">
    <source>
        <dbReference type="Pfam" id="PF03109"/>
    </source>
</evidence>
<feature type="compositionally biased region" description="Low complexity" evidence="5">
    <location>
        <begin position="73"/>
        <end position="93"/>
    </location>
</feature>
<evidence type="ECO:0000256" key="4">
    <source>
        <dbReference type="ARBA" id="ARBA00022840"/>
    </source>
</evidence>
<proteinExistence type="inferred from homology"/>
<dbReference type="SUPFAM" id="SSF56112">
    <property type="entry name" value="Protein kinase-like (PK-like)"/>
    <property type="match status" value="1"/>
</dbReference>
<dbReference type="Proteomes" id="UP000308549">
    <property type="component" value="Unassembled WGS sequence"/>
</dbReference>
<dbReference type="InterPro" id="IPR051409">
    <property type="entry name" value="Atypical_kinase_ADCK"/>
</dbReference>
<evidence type="ECO:0000256" key="2">
    <source>
        <dbReference type="ARBA" id="ARBA00022679"/>
    </source>
</evidence>
<feature type="compositionally biased region" description="Polar residues" evidence="5">
    <location>
        <begin position="244"/>
        <end position="263"/>
    </location>
</feature>
<evidence type="ECO:0000256" key="3">
    <source>
        <dbReference type="ARBA" id="ARBA00022741"/>
    </source>
</evidence>
<feature type="region of interest" description="Disordered" evidence="5">
    <location>
        <begin position="136"/>
        <end position="307"/>
    </location>
</feature>
<name>A0A4U0U217_9PEZI</name>
<gene>
    <name evidence="7" type="ORF">B0A50_03278</name>
</gene>
<organism evidence="7 8">
    <name type="scientific">Salinomyces thailandicus</name>
    <dbReference type="NCBI Taxonomy" id="706561"/>
    <lineage>
        <taxon>Eukaryota</taxon>
        <taxon>Fungi</taxon>
        <taxon>Dikarya</taxon>
        <taxon>Ascomycota</taxon>
        <taxon>Pezizomycotina</taxon>
        <taxon>Dothideomycetes</taxon>
        <taxon>Dothideomycetidae</taxon>
        <taxon>Mycosphaerellales</taxon>
        <taxon>Teratosphaeriaceae</taxon>
        <taxon>Salinomyces</taxon>
    </lineage>
</organism>
<reference evidence="7 8" key="1">
    <citation type="submission" date="2017-03" db="EMBL/GenBank/DDBJ databases">
        <title>Genomes of endolithic fungi from Antarctica.</title>
        <authorList>
            <person name="Coleine C."/>
            <person name="Masonjones S."/>
            <person name="Stajich J.E."/>
        </authorList>
    </citation>
    <scope>NUCLEOTIDE SEQUENCE [LARGE SCALE GENOMIC DNA]</scope>
    <source>
        <strain evidence="7 8">CCFEE 6315</strain>
    </source>
</reference>
<dbReference type="InterPro" id="IPR034646">
    <property type="entry name" value="ADCK3_dom"/>
</dbReference>
<dbReference type="InterPro" id="IPR004147">
    <property type="entry name" value="ABC1_dom"/>
</dbReference>
<evidence type="ECO:0000256" key="1">
    <source>
        <dbReference type="ARBA" id="ARBA00009670"/>
    </source>
</evidence>